<organism evidence="2 3">
    <name type="scientific">Pseudomonas aegrilactucae</name>
    <dbReference type="NCBI Taxonomy" id="2854028"/>
    <lineage>
        <taxon>Bacteria</taxon>
        <taxon>Pseudomonadati</taxon>
        <taxon>Pseudomonadota</taxon>
        <taxon>Gammaproteobacteria</taxon>
        <taxon>Pseudomonadales</taxon>
        <taxon>Pseudomonadaceae</taxon>
        <taxon>Pseudomonas</taxon>
    </lineage>
</organism>
<gene>
    <name evidence="2" type="ORF">KUO17_17470</name>
</gene>
<dbReference type="RefSeq" id="WP_217976781.1">
    <property type="nucleotide sequence ID" value="NZ_JAHTBI010000058.1"/>
</dbReference>
<sequence>MSDYRGLLVEDTREAASDHDITQLEALLGARLPDDYRHFLKTCNGAYLEYDVEVVLASGERELMGFTLFGLGQDEQWECNPEELAQARRQPGYPATGLLPIGRDGGSSLLLLDLREGRQDVAAMVAALPAWTGRRQQEDEYVVLAASFNGYLDVLHLADETVARHIDTFMIDEGSIQATLAWFDSGNPTWRERHRERWNARVTIRPI</sequence>
<dbReference type="InterPro" id="IPR018958">
    <property type="entry name" value="Knr4/Smi1-like_dom"/>
</dbReference>
<comment type="caution">
    <text evidence="2">The sequence shown here is derived from an EMBL/GenBank/DDBJ whole genome shotgun (WGS) entry which is preliminary data.</text>
</comment>
<evidence type="ECO:0000313" key="2">
    <source>
        <dbReference type="EMBL" id="MBV6288796.1"/>
    </source>
</evidence>
<proteinExistence type="predicted"/>
<reference evidence="2" key="2">
    <citation type="journal article" date="2023" name="Plant Pathol.">
        <title>Dismantling and reorganizing Pseudomonas marginalis sensu#lato.</title>
        <authorList>
            <person name="Sawada H."/>
            <person name="Fujikawa T."/>
            <person name="Satou M."/>
        </authorList>
    </citation>
    <scope>NUCLEOTIDE SEQUENCE</scope>
    <source>
        <strain evidence="2">MAFF 301350</strain>
    </source>
</reference>
<dbReference type="Pfam" id="PF09346">
    <property type="entry name" value="SMI1_KNR4"/>
    <property type="match status" value="1"/>
</dbReference>
<evidence type="ECO:0000259" key="1">
    <source>
        <dbReference type="SMART" id="SM00860"/>
    </source>
</evidence>
<accession>A0A9Q2XKM6</accession>
<feature type="domain" description="Knr4/Smi1-like" evidence="1">
    <location>
        <begin position="15"/>
        <end position="127"/>
    </location>
</feature>
<name>A0A9Q2XKM6_9PSED</name>
<reference evidence="2" key="1">
    <citation type="journal article" date="2022" name="Int. J. Syst. Evol. Microbiol.">
        <title>Pseudomonas aegrilactucae sp. nov. and Pseudomonas morbosilactucae sp. nov., pathogens causing bacterial rot of lettuce in Japan.</title>
        <authorList>
            <person name="Sawada H."/>
            <person name="Fujikawa T."/>
            <person name="Satou M."/>
        </authorList>
    </citation>
    <scope>NUCLEOTIDE SEQUENCE</scope>
    <source>
        <strain evidence="2">MAFF 301350</strain>
    </source>
</reference>
<dbReference type="SMART" id="SM00860">
    <property type="entry name" value="SMI1_KNR4"/>
    <property type="match status" value="1"/>
</dbReference>
<dbReference type="Proteomes" id="UP001106592">
    <property type="component" value="Unassembled WGS sequence"/>
</dbReference>
<keyword evidence="3" id="KW-1185">Reference proteome</keyword>
<dbReference type="EMBL" id="JAHTBI010000058">
    <property type="protein sequence ID" value="MBV6288796.1"/>
    <property type="molecule type" value="Genomic_DNA"/>
</dbReference>
<evidence type="ECO:0000313" key="3">
    <source>
        <dbReference type="Proteomes" id="UP001106592"/>
    </source>
</evidence>
<protein>
    <submittedName>
        <fullName evidence="2">SMI1/KNR4 family protein</fullName>
    </submittedName>
</protein>
<dbReference type="AlphaFoldDB" id="A0A9Q2XKM6"/>